<organism evidence="1 2">
    <name type="scientific">Acinetobacter johnsonii ANC 3681</name>
    <dbReference type="NCBI Taxonomy" id="1217662"/>
    <lineage>
        <taxon>Bacteria</taxon>
        <taxon>Pseudomonadati</taxon>
        <taxon>Pseudomonadota</taxon>
        <taxon>Gammaproteobacteria</taxon>
        <taxon>Moraxellales</taxon>
        <taxon>Moraxellaceae</taxon>
        <taxon>Acinetobacter</taxon>
    </lineage>
</organism>
<comment type="caution">
    <text evidence="1">The sequence shown here is derived from an EMBL/GenBank/DDBJ whole genome shotgun (WGS) entry which is preliminary data.</text>
</comment>
<evidence type="ECO:0000313" key="2">
    <source>
        <dbReference type="Proteomes" id="UP000018444"/>
    </source>
</evidence>
<dbReference type="PATRIC" id="fig|1217662.4.peg.3059"/>
<dbReference type="GeneID" id="56340300"/>
<dbReference type="AlphaFoldDB" id="N9BCZ2"/>
<dbReference type="HOGENOM" id="CLU_951966_0_0_6"/>
<proteinExistence type="predicted"/>
<protein>
    <submittedName>
        <fullName evidence="1">Uncharacterized protein</fullName>
    </submittedName>
</protein>
<gene>
    <name evidence="1" type="ORF">F946_03161</name>
</gene>
<reference evidence="1 2" key="1">
    <citation type="submission" date="2013-02" db="EMBL/GenBank/DDBJ databases">
        <title>The Genome Sequence of Acinetobacter johnsonii ANC 3681.</title>
        <authorList>
            <consortium name="The Broad Institute Genome Sequencing Platform"/>
            <consortium name="The Broad Institute Genome Sequencing Center for Infectious Disease"/>
            <person name="Cerqueira G."/>
            <person name="Feldgarden M."/>
            <person name="Courvalin P."/>
            <person name="Perichon B."/>
            <person name="Grillot-Courvalin C."/>
            <person name="Clermont D."/>
            <person name="Rocha E."/>
            <person name="Yoon E.-J."/>
            <person name="Nemec A."/>
            <person name="Walker B."/>
            <person name="Young S.K."/>
            <person name="Zeng Q."/>
            <person name="Gargeya S."/>
            <person name="Fitzgerald M."/>
            <person name="Haas B."/>
            <person name="Abouelleil A."/>
            <person name="Alvarado L."/>
            <person name="Arachchi H.M."/>
            <person name="Berlin A.M."/>
            <person name="Chapman S.B."/>
            <person name="Dewar J."/>
            <person name="Goldberg J."/>
            <person name="Griggs A."/>
            <person name="Gujja S."/>
            <person name="Hansen M."/>
            <person name="Howarth C."/>
            <person name="Imamovic A."/>
            <person name="Larimer J."/>
            <person name="McCowan C."/>
            <person name="Murphy C."/>
            <person name="Neiman D."/>
            <person name="Pearson M."/>
            <person name="Priest M."/>
            <person name="Roberts A."/>
            <person name="Saif S."/>
            <person name="Shea T."/>
            <person name="Sisk P."/>
            <person name="Sykes S."/>
            <person name="Wortman J."/>
            <person name="Nusbaum C."/>
            <person name="Birren B."/>
        </authorList>
    </citation>
    <scope>NUCLEOTIDE SEQUENCE [LARGE SCALE GENOMIC DNA]</scope>
    <source>
        <strain evidence="1 2">ANC 3681</strain>
    </source>
</reference>
<dbReference type="EMBL" id="APPZ01000010">
    <property type="protein sequence ID" value="ENV71482.1"/>
    <property type="molecule type" value="Genomic_DNA"/>
</dbReference>
<sequence>MLERFEAIECFSSSVLTSLPEKLILKDDPDVAIFYNLILIRLLTGNLDIYCNKEELNLEQRFNFYELPGSIQPLNQNLGGYFNITNQELADCISANVNRALYKELFFEFCSYFFAKQKGNNETAFIHIYRILERISYAFPLIWASKQNDYYGTFDKLKKFFEKKDAKELNAFKMFLSSFLGSTLLSVNSEINLFSVEDDWKALHYQSLISLIGEDNAESFLENERVTIKNNLVIDLIVNVRNKYFHALTGKDQSFTSEHLICPNEFFECINSVCISWLAFIVVEVIKTDLRV</sequence>
<name>N9BCZ2_ACIJO</name>
<evidence type="ECO:0000313" key="1">
    <source>
        <dbReference type="EMBL" id="ENV71482.1"/>
    </source>
</evidence>
<dbReference type="RefSeq" id="WP_004984414.1">
    <property type="nucleotide sequence ID" value="NZ_KB849708.1"/>
</dbReference>
<accession>N9BCZ2</accession>
<dbReference type="Proteomes" id="UP000018444">
    <property type="component" value="Unassembled WGS sequence"/>
</dbReference>